<accession>A0ABT8E807</accession>
<dbReference type="EMBL" id="JAUHLN010000002">
    <property type="protein sequence ID" value="MDN4073999.1"/>
    <property type="molecule type" value="Genomic_DNA"/>
</dbReference>
<dbReference type="InterPro" id="IPR004358">
    <property type="entry name" value="Sig_transdc_His_kin-like_C"/>
</dbReference>
<organism evidence="11 12">
    <name type="scientific">Fictibacillus terranigra</name>
    <dbReference type="NCBI Taxonomy" id="3058424"/>
    <lineage>
        <taxon>Bacteria</taxon>
        <taxon>Bacillati</taxon>
        <taxon>Bacillota</taxon>
        <taxon>Bacilli</taxon>
        <taxon>Bacillales</taxon>
        <taxon>Fictibacillaceae</taxon>
        <taxon>Fictibacillus</taxon>
    </lineage>
</organism>
<keyword evidence="4" id="KW-0597">Phosphoprotein</keyword>
<comment type="subcellular location">
    <subcellularLocation>
        <location evidence="2">Membrane</location>
    </subcellularLocation>
</comment>
<comment type="catalytic activity">
    <reaction evidence="1">
        <text>ATP + protein L-histidine = ADP + protein N-phospho-L-histidine.</text>
        <dbReference type="EC" id="2.7.13.3"/>
    </reaction>
</comment>
<keyword evidence="6" id="KW-0547">Nucleotide-binding</keyword>
<dbReference type="InterPro" id="IPR003594">
    <property type="entry name" value="HATPase_dom"/>
</dbReference>
<gene>
    <name evidence="11" type="ORF">QYF49_13395</name>
</gene>
<dbReference type="GO" id="GO:0005524">
    <property type="term" value="F:ATP binding"/>
    <property type="evidence" value="ECO:0007669"/>
    <property type="project" value="UniProtKB-KW"/>
</dbReference>
<dbReference type="InterPro" id="IPR036890">
    <property type="entry name" value="HATPase_C_sf"/>
</dbReference>
<dbReference type="SUPFAM" id="SSF55874">
    <property type="entry name" value="ATPase domain of HSP90 chaperone/DNA topoisomerase II/histidine kinase"/>
    <property type="match status" value="1"/>
</dbReference>
<evidence type="ECO:0000256" key="3">
    <source>
        <dbReference type="ARBA" id="ARBA00012438"/>
    </source>
</evidence>
<dbReference type="PANTHER" id="PTHR45453:SF1">
    <property type="entry name" value="PHOSPHATE REGULON SENSOR PROTEIN PHOR"/>
    <property type="match status" value="1"/>
</dbReference>
<keyword evidence="9" id="KW-0902">Two-component regulatory system</keyword>
<dbReference type="PANTHER" id="PTHR45453">
    <property type="entry name" value="PHOSPHATE REGULON SENSOR PROTEIN PHOR"/>
    <property type="match status" value="1"/>
</dbReference>
<dbReference type="Pfam" id="PF02518">
    <property type="entry name" value="HATPase_c"/>
    <property type="match status" value="1"/>
</dbReference>
<keyword evidence="5" id="KW-0808">Transferase</keyword>
<reference evidence="11" key="1">
    <citation type="submission" date="2023-06" db="EMBL/GenBank/DDBJ databases">
        <title>Draft Genome Sequences of Representative Paenibacillus Polymyxa, Bacillus cereus, Fictibacillus sp., and Brevibacillus agri Strains Isolated from Amazonian Dark Earth.</title>
        <authorList>
            <person name="Pellegrinetti T.A."/>
            <person name="Cunha I.C.M."/>
            <person name="Chaves M.G."/>
            <person name="Freitas A.S."/>
            <person name="Silva A.V.R."/>
            <person name="Tsai S.M."/>
            <person name="Mendes L.W."/>
        </authorList>
    </citation>
    <scope>NUCLEOTIDE SEQUENCE</scope>
    <source>
        <strain evidence="11">CENA-BCM004</strain>
    </source>
</reference>
<evidence type="ECO:0000313" key="12">
    <source>
        <dbReference type="Proteomes" id="UP001168694"/>
    </source>
</evidence>
<comment type="caution">
    <text evidence="11">The sequence shown here is derived from an EMBL/GenBank/DDBJ whole genome shotgun (WGS) entry which is preliminary data.</text>
</comment>
<keyword evidence="12" id="KW-1185">Reference proteome</keyword>
<evidence type="ECO:0000256" key="6">
    <source>
        <dbReference type="ARBA" id="ARBA00022741"/>
    </source>
</evidence>
<dbReference type="RefSeq" id="WP_290400447.1">
    <property type="nucleotide sequence ID" value="NZ_JAUHLN010000002.1"/>
</dbReference>
<evidence type="ECO:0000256" key="2">
    <source>
        <dbReference type="ARBA" id="ARBA00004370"/>
    </source>
</evidence>
<evidence type="ECO:0000256" key="1">
    <source>
        <dbReference type="ARBA" id="ARBA00000085"/>
    </source>
</evidence>
<evidence type="ECO:0000256" key="7">
    <source>
        <dbReference type="ARBA" id="ARBA00022777"/>
    </source>
</evidence>
<dbReference type="Gene3D" id="3.30.565.10">
    <property type="entry name" value="Histidine kinase-like ATPase, C-terminal domain"/>
    <property type="match status" value="1"/>
</dbReference>
<dbReference type="PRINTS" id="PR00344">
    <property type="entry name" value="BCTRLSENSOR"/>
</dbReference>
<name>A0ABT8E807_9BACL</name>
<keyword evidence="8 11" id="KW-0067">ATP-binding</keyword>
<keyword evidence="7" id="KW-0418">Kinase</keyword>
<dbReference type="PROSITE" id="PS50109">
    <property type="entry name" value="HIS_KIN"/>
    <property type="match status" value="1"/>
</dbReference>
<dbReference type="Proteomes" id="UP001168694">
    <property type="component" value="Unassembled WGS sequence"/>
</dbReference>
<protein>
    <recommendedName>
        <fullName evidence="3">histidine kinase</fullName>
        <ecNumber evidence="3">2.7.13.3</ecNumber>
    </recommendedName>
</protein>
<evidence type="ECO:0000313" key="11">
    <source>
        <dbReference type="EMBL" id="MDN4073999.1"/>
    </source>
</evidence>
<evidence type="ECO:0000256" key="4">
    <source>
        <dbReference type="ARBA" id="ARBA00022553"/>
    </source>
</evidence>
<sequence length="54" mass="6101">MFDRFYQSDKARSDEEGLGLGLSIAQWILEKHNGKVRVESELGKGTAFIVTFPK</sequence>
<evidence type="ECO:0000259" key="10">
    <source>
        <dbReference type="PROSITE" id="PS50109"/>
    </source>
</evidence>
<dbReference type="EC" id="2.7.13.3" evidence="3"/>
<dbReference type="InterPro" id="IPR005467">
    <property type="entry name" value="His_kinase_dom"/>
</dbReference>
<feature type="domain" description="Histidine kinase" evidence="10">
    <location>
        <begin position="1"/>
        <end position="54"/>
    </location>
</feature>
<evidence type="ECO:0000256" key="5">
    <source>
        <dbReference type="ARBA" id="ARBA00022679"/>
    </source>
</evidence>
<evidence type="ECO:0000256" key="8">
    <source>
        <dbReference type="ARBA" id="ARBA00022840"/>
    </source>
</evidence>
<dbReference type="InterPro" id="IPR050351">
    <property type="entry name" value="BphY/WalK/GraS-like"/>
</dbReference>
<evidence type="ECO:0000256" key="9">
    <source>
        <dbReference type="ARBA" id="ARBA00023012"/>
    </source>
</evidence>
<proteinExistence type="predicted"/>